<dbReference type="InterPro" id="IPR013407">
    <property type="entry name" value="CRISPR-assoc_prot_Cmr2"/>
</dbReference>
<gene>
    <name evidence="4" type="ORF">SAMN05444392_11192</name>
</gene>
<keyword evidence="5" id="KW-1185">Reference proteome</keyword>
<proteinExistence type="predicted"/>
<feature type="domain" description="GGDEF" evidence="3">
    <location>
        <begin position="357"/>
        <end position="493"/>
    </location>
</feature>
<dbReference type="Proteomes" id="UP000184476">
    <property type="component" value="Unassembled WGS sequence"/>
</dbReference>
<name>A0A1M5A1B6_9BACL</name>
<evidence type="ECO:0000313" key="5">
    <source>
        <dbReference type="Proteomes" id="UP000184476"/>
    </source>
</evidence>
<dbReference type="NCBIfam" id="TIGR02577">
    <property type="entry name" value="cas_TM1794_Cmr2"/>
    <property type="match status" value="1"/>
</dbReference>
<dbReference type="InterPro" id="IPR054767">
    <property type="entry name" value="Cas10-Cmr2_palm2"/>
</dbReference>
<evidence type="ECO:0000256" key="1">
    <source>
        <dbReference type="ARBA" id="ARBA00022741"/>
    </source>
</evidence>
<dbReference type="STRING" id="112248.SAMN05444392_11192"/>
<dbReference type="GO" id="GO:0051607">
    <property type="term" value="P:defense response to virus"/>
    <property type="evidence" value="ECO:0007669"/>
    <property type="project" value="UniProtKB-KW"/>
</dbReference>
<evidence type="ECO:0000259" key="3">
    <source>
        <dbReference type="PROSITE" id="PS50887"/>
    </source>
</evidence>
<dbReference type="GO" id="GO:0000166">
    <property type="term" value="F:nucleotide binding"/>
    <property type="evidence" value="ECO:0007669"/>
    <property type="project" value="UniProtKB-KW"/>
</dbReference>
<evidence type="ECO:0000256" key="2">
    <source>
        <dbReference type="ARBA" id="ARBA00023118"/>
    </source>
</evidence>
<organism evidence="4 5">
    <name type="scientific">Seinonella peptonophila</name>
    <dbReference type="NCBI Taxonomy" id="112248"/>
    <lineage>
        <taxon>Bacteria</taxon>
        <taxon>Bacillati</taxon>
        <taxon>Bacillota</taxon>
        <taxon>Bacilli</taxon>
        <taxon>Bacillales</taxon>
        <taxon>Thermoactinomycetaceae</taxon>
        <taxon>Seinonella</taxon>
    </lineage>
</organism>
<dbReference type="InterPro" id="IPR038242">
    <property type="entry name" value="Cmr2_N"/>
</dbReference>
<dbReference type="AlphaFoldDB" id="A0A1M5A1B6"/>
<dbReference type="Gene3D" id="3.30.70.2220">
    <property type="entry name" value="CRISPR-Cas system, Cmr2 subunit, D1 domain, cysteine cluster"/>
    <property type="match status" value="1"/>
</dbReference>
<dbReference type="InterPro" id="IPR043128">
    <property type="entry name" value="Rev_trsase/Diguanyl_cyclase"/>
</dbReference>
<evidence type="ECO:0000313" key="4">
    <source>
        <dbReference type="EMBL" id="SHF24015.1"/>
    </source>
</evidence>
<dbReference type="Pfam" id="PF12469">
    <property type="entry name" value="Cmr2_N"/>
    <property type="match status" value="1"/>
</dbReference>
<reference evidence="4 5" key="1">
    <citation type="submission" date="2016-11" db="EMBL/GenBank/DDBJ databases">
        <authorList>
            <person name="Jaros S."/>
            <person name="Januszkiewicz K."/>
            <person name="Wedrychowicz H."/>
        </authorList>
    </citation>
    <scope>NUCLEOTIDE SEQUENCE [LARGE SCALE GENOMIC DNA]</scope>
    <source>
        <strain evidence="4 5">DSM 44666</strain>
    </source>
</reference>
<dbReference type="PROSITE" id="PS50887">
    <property type="entry name" value="GGDEF"/>
    <property type="match status" value="1"/>
</dbReference>
<keyword evidence="1" id="KW-0547">Nucleotide-binding</keyword>
<sequence>MRKVFHFTIGPVQDFVARSRRTRDLLASSFLLSFLSGHAMVELIRQGGQIRFPYVQNDEGHLDPLLDAIYKTVTHEPVETQPWIGSIPNRFIAEIDSAHFDPQTVIATVEMAWRKVANAVKDYALSQDIIQLGRKSVKIWERQVRDFWEITWVMGEDANLLDRRKNWRSHIPPEEPRDKCLLMSQLQELSGYHRISERRAQDRFWTTLREKIGAFHLNDHERLSAIGLIKRLYPLVSEKALGWKWPSSAISFPSTGYLAALPWMVRAMKEHPHAAKTFASAAKQHQLQTVSISQHFPAIQSITKQQPSLRSFTNLDGKYVYPESFALETAHLTNEAQCKLQMELTQLTKVMKGEPADYYALLMMDGDRLGQLLQTKSKEPNQSKKISEALALFTDQIAKQINDFHGVTIYAGGDDVLALFPLAQAIPAAVHLREKYIQSFQQSGSQLQSTISAGIVYAHKMAPLQNIVQYGHYLLDRIAKEKSGRDSLAIGTWKGSGPDLIWSARWEEVYDPARPSAPTHLEQLAADLQSNEILLSNSFLYKLRELYENGPMFSEDPQENKEIIIQLLVADYIRIVGWNNKINRDQIEQQMASLVNVCCRNWNPDSTINHSFKADGALVAAFLAQKGAYIHA</sequence>
<dbReference type="Pfam" id="PF22335">
    <property type="entry name" value="Cas10-Cmr2_palm2"/>
    <property type="match status" value="1"/>
</dbReference>
<dbReference type="Gene3D" id="3.30.70.270">
    <property type="match status" value="1"/>
</dbReference>
<dbReference type="EMBL" id="FQVL01000011">
    <property type="protein sequence ID" value="SHF24015.1"/>
    <property type="molecule type" value="Genomic_DNA"/>
</dbReference>
<dbReference type="OrthoDB" id="9758700at2"/>
<keyword evidence="2" id="KW-0051">Antiviral defense</keyword>
<accession>A0A1M5A1B6</accession>
<dbReference type="InterPro" id="IPR024615">
    <property type="entry name" value="CRISPR-assoc_Cmr2_N"/>
</dbReference>
<dbReference type="InterPro" id="IPR000160">
    <property type="entry name" value="GGDEF_dom"/>
</dbReference>
<dbReference type="RefSeq" id="WP_073156428.1">
    <property type="nucleotide sequence ID" value="NZ_FQVL01000011.1"/>
</dbReference>
<protein>
    <submittedName>
        <fullName evidence="4">CRISPR-associated protein, Cmr2 family</fullName>
    </submittedName>
</protein>